<proteinExistence type="predicted"/>
<evidence type="ECO:0000313" key="5">
    <source>
        <dbReference type="EMBL" id="AEA60209.1"/>
    </source>
</evidence>
<dbReference type="Proteomes" id="UP000008316">
    <property type="component" value="Chromosome 1"/>
</dbReference>
<dbReference type="PANTHER" id="PTHR43004:SF19">
    <property type="entry name" value="BINDING MONOOXYGENASE, PUTATIVE (JCVI)-RELATED"/>
    <property type="match status" value="1"/>
</dbReference>
<dbReference type="KEGG" id="bgd:bgla_1g15530"/>
<dbReference type="RefSeq" id="WP_013697546.1">
    <property type="nucleotide sequence ID" value="NC_015381.1"/>
</dbReference>
<organism evidence="5 6">
    <name type="scientific">Burkholderia gladioli (strain BSR3)</name>
    <dbReference type="NCBI Taxonomy" id="999541"/>
    <lineage>
        <taxon>Bacteria</taxon>
        <taxon>Pseudomonadati</taxon>
        <taxon>Pseudomonadota</taxon>
        <taxon>Betaproteobacteria</taxon>
        <taxon>Burkholderiales</taxon>
        <taxon>Burkholderiaceae</taxon>
        <taxon>Burkholderia</taxon>
    </lineage>
</organism>
<evidence type="ECO:0000259" key="4">
    <source>
        <dbReference type="Pfam" id="PF01494"/>
    </source>
</evidence>
<name>F2LCF7_BURGS</name>
<evidence type="ECO:0000256" key="3">
    <source>
        <dbReference type="ARBA" id="ARBA00022827"/>
    </source>
</evidence>
<dbReference type="AlphaFoldDB" id="F2LCF7"/>
<reference evidence="5 6" key="1">
    <citation type="journal article" date="2011" name="J. Bacteriol.">
        <title>Complete genome sequence of Burkholderia gladioli BSR3.</title>
        <authorList>
            <person name="Seo Y.S."/>
            <person name="Lim J."/>
            <person name="Choi B.S."/>
            <person name="Kim H."/>
            <person name="Goo E."/>
            <person name="Lee B."/>
            <person name="Lim J.S."/>
            <person name="Choi I.Y."/>
            <person name="Moon J.S."/>
            <person name="Kim J."/>
            <person name="Hwang I."/>
        </authorList>
    </citation>
    <scope>NUCLEOTIDE SEQUENCE [LARGE SCALE GENOMIC DNA]</scope>
    <source>
        <strain evidence="5 6">BSR3</strain>
    </source>
</reference>
<evidence type="ECO:0000256" key="1">
    <source>
        <dbReference type="ARBA" id="ARBA00001974"/>
    </source>
</evidence>
<dbReference type="NCBIfam" id="NF004780">
    <property type="entry name" value="PRK06126.1"/>
    <property type="match status" value="1"/>
</dbReference>
<dbReference type="STRING" id="999541.bgla_1g15530"/>
<dbReference type="HOGENOM" id="CLU_009665_14_2_4"/>
<dbReference type="Gene3D" id="3.40.30.120">
    <property type="match status" value="1"/>
</dbReference>
<protein>
    <recommendedName>
        <fullName evidence="4">FAD-binding domain-containing protein</fullName>
    </recommendedName>
</protein>
<dbReference type="eggNOG" id="COG0654">
    <property type="taxonomic scope" value="Bacteria"/>
</dbReference>
<feature type="domain" description="FAD-binding" evidence="4">
    <location>
        <begin position="3"/>
        <end position="367"/>
    </location>
</feature>
<dbReference type="Pfam" id="PF01494">
    <property type="entry name" value="FAD_binding_3"/>
    <property type="match status" value="1"/>
</dbReference>
<sequence length="553" mass="60226">MNAPVAIVGAGPVGMVMALLLDQHGVACRLFDSETAPRASPRGSTHNARTMELYRQLGLATAVRQLGLPGDYPTDVRYLTRLDGFELARLAMPSERDKQRAVAASSMLDQVPEPVLRANQMMVERYLAACIRGRPHIDYRAGWQVEQFSQHASGVAIRARHASLGTREFAASYLVGCDGARSLVRRELGIALRGPDGIGEQYFGGGMLATHLRAPTLYRGCLRDRPAFQYWVGNPELRATLIALDGRGEFLMFTQRPQTDGPIDRAWLLDTIQRCIGHAAPVEVLDTRTWRAGAALVAESLRERRVFLAGDAAHLFTPTGGFGMNTGIEDAANLAWKLAAVLQGWGGEALLASYELERLPVARRNAMAARELSRRVGELRIAPDLEDDTPEGAARRAELGSRLAGFADQFDSMGVHLGARVDGSPIIIGDAAPPAEDLLRYTPSGVPGGRAPHFWLDRGRGSGSSLYDRCGTGFTLLRFEDAGRDADQIVHAAALLGIPLEVVDIPNREPQALYQASMVLIRPDRLIAWRGSGHVEAWRAVSILRRLAGFTAY</sequence>
<evidence type="ECO:0000256" key="2">
    <source>
        <dbReference type="ARBA" id="ARBA00022630"/>
    </source>
</evidence>
<dbReference type="EMBL" id="CP002599">
    <property type="protein sequence ID" value="AEA60209.1"/>
    <property type="molecule type" value="Genomic_DNA"/>
</dbReference>
<keyword evidence="6" id="KW-1185">Reference proteome</keyword>
<dbReference type="Gene3D" id="3.50.50.60">
    <property type="entry name" value="FAD/NAD(P)-binding domain"/>
    <property type="match status" value="1"/>
</dbReference>
<dbReference type="GO" id="GO:0071949">
    <property type="term" value="F:FAD binding"/>
    <property type="evidence" value="ECO:0007669"/>
    <property type="project" value="InterPro"/>
</dbReference>
<keyword evidence="3" id="KW-0274">FAD</keyword>
<gene>
    <name evidence="5" type="ordered locus">bgla_1g15530</name>
</gene>
<dbReference type="SUPFAM" id="SSF51905">
    <property type="entry name" value="FAD/NAD(P)-binding domain"/>
    <property type="match status" value="1"/>
</dbReference>
<dbReference type="PANTHER" id="PTHR43004">
    <property type="entry name" value="TRK SYSTEM POTASSIUM UPTAKE PROTEIN"/>
    <property type="match status" value="1"/>
</dbReference>
<dbReference type="Gene3D" id="3.30.9.10">
    <property type="entry name" value="D-Amino Acid Oxidase, subunit A, domain 2"/>
    <property type="match status" value="1"/>
</dbReference>
<comment type="cofactor">
    <cofactor evidence="1">
        <name>FAD</name>
        <dbReference type="ChEBI" id="CHEBI:57692"/>
    </cofactor>
</comment>
<dbReference type="InterPro" id="IPR050641">
    <property type="entry name" value="RIFMO-like"/>
</dbReference>
<accession>F2LCF7</accession>
<dbReference type="InterPro" id="IPR036188">
    <property type="entry name" value="FAD/NAD-bd_sf"/>
</dbReference>
<dbReference type="PRINTS" id="PR00420">
    <property type="entry name" value="RNGMNOXGNASE"/>
</dbReference>
<dbReference type="GO" id="GO:0016709">
    <property type="term" value="F:oxidoreductase activity, acting on paired donors, with incorporation or reduction of molecular oxygen, NAD(P)H as one donor, and incorporation of one atom of oxygen"/>
    <property type="evidence" value="ECO:0007669"/>
    <property type="project" value="UniProtKB-ARBA"/>
</dbReference>
<dbReference type="InterPro" id="IPR002938">
    <property type="entry name" value="FAD-bd"/>
</dbReference>
<dbReference type="Pfam" id="PF21274">
    <property type="entry name" value="Rng_hyd_C"/>
    <property type="match status" value="1"/>
</dbReference>
<evidence type="ECO:0000313" key="6">
    <source>
        <dbReference type="Proteomes" id="UP000008316"/>
    </source>
</evidence>
<keyword evidence="2" id="KW-0285">Flavoprotein</keyword>